<comment type="caution">
    <text evidence="2">The sequence shown here is derived from an EMBL/GenBank/DDBJ whole genome shotgun (WGS) entry which is preliminary data.</text>
</comment>
<gene>
    <name evidence="2" type="ORF">LVIROSA_LOCUS35750</name>
</gene>
<dbReference type="EMBL" id="CAKMRJ010005634">
    <property type="protein sequence ID" value="CAH1450317.1"/>
    <property type="molecule type" value="Genomic_DNA"/>
</dbReference>
<reference evidence="2 3" key="1">
    <citation type="submission" date="2022-01" db="EMBL/GenBank/DDBJ databases">
        <authorList>
            <person name="Xiong W."/>
            <person name="Schranz E."/>
        </authorList>
    </citation>
    <scope>NUCLEOTIDE SEQUENCE [LARGE SCALE GENOMIC DNA]</scope>
</reference>
<dbReference type="AlphaFoldDB" id="A0AAU9PKW9"/>
<feature type="compositionally biased region" description="Basic and acidic residues" evidence="1">
    <location>
        <begin position="153"/>
        <end position="170"/>
    </location>
</feature>
<accession>A0AAU9PKW9</accession>
<evidence type="ECO:0000256" key="1">
    <source>
        <dbReference type="SAM" id="MobiDB-lite"/>
    </source>
</evidence>
<keyword evidence="3" id="KW-1185">Reference proteome</keyword>
<evidence type="ECO:0000313" key="2">
    <source>
        <dbReference type="EMBL" id="CAH1450317.1"/>
    </source>
</evidence>
<feature type="region of interest" description="Disordered" evidence="1">
    <location>
        <begin position="153"/>
        <end position="177"/>
    </location>
</feature>
<organism evidence="2 3">
    <name type="scientific">Lactuca virosa</name>
    <dbReference type="NCBI Taxonomy" id="75947"/>
    <lineage>
        <taxon>Eukaryota</taxon>
        <taxon>Viridiplantae</taxon>
        <taxon>Streptophyta</taxon>
        <taxon>Embryophyta</taxon>
        <taxon>Tracheophyta</taxon>
        <taxon>Spermatophyta</taxon>
        <taxon>Magnoliopsida</taxon>
        <taxon>eudicotyledons</taxon>
        <taxon>Gunneridae</taxon>
        <taxon>Pentapetalae</taxon>
        <taxon>asterids</taxon>
        <taxon>campanulids</taxon>
        <taxon>Asterales</taxon>
        <taxon>Asteraceae</taxon>
        <taxon>Cichorioideae</taxon>
        <taxon>Cichorieae</taxon>
        <taxon>Lactucinae</taxon>
        <taxon>Lactuca</taxon>
    </lineage>
</organism>
<evidence type="ECO:0000313" key="3">
    <source>
        <dbReference type="Proteomes" id="UP001157418"/>
    </source>
</evidence>
<name>A0AAU9PKW9_9ASTR</name>
<proteinExistence type="predicted"/>
<protein>
    <submittedName>
        <fullName evidence="2">Uncharacterized protein</fullName>
    </submittedName>
</protein>
<dbReference type="Proteomes" id="UP001157418">
    <property type="component" value="Unassembled WGS sequence"/>
</dbReference>
<sequence>MCKVLSIVVKHAQHHYNVPQITDVRMAEIPRLNVGNLVFPTYIHFSYIGSIPEVMISKVPANTEVINIYKQIPKFDMKRIPAELHEIIDTSVVTRRAGCGKRKAKAVDKVVIVKPKKQRKLKKKVQPSIVDEEMDVDVDETTISDVYVESDVQNKEDDAKSLEHPQKKEQPTTTAIQPTTEILKVSENPQNDYFVVDDNLDDDDDIVGDYNNTSFEVFVQHELAPSLLDDETTNMPINRKDYKALNKELKCWYVMVNLSLLSISPT</sequence>